<dbReference type="RefSeq" id="WP_190707621.1">
    <property type="nucleotide sequence ID" value="NZ_JAMPKX010000019.1"/>
</dbReference>
<accession>A0ABV0KBZ5</accession>
<keyword evidence="1" id="KW-0732">Signal</keyword>
<evidence type="ECO:0000256" key="3">
    <source>
        <dbReference type="SAM" id="MobiDB-lite"/>
    </source>
</evidence>
<evidence type="ECO:0000313" key="6">
    <source>
        <dbReference type="Proteomes" id="UP001482513"/>
    </source>
</evidence>
<dbReference type="PANTHER" id="PTHR43037">
    <property type="entry name" value="UNNAMED PRODUCT-RELATED"/>
    <property type="match status" value="1"/>
</dbReference>
<name>A0ABV0KBZ5_9CYAN</name>
<dbReference type="SUPFAM" id="SSF53474">
    <property type="entry name" value="alpha/beta-Hydrolases"/>
    <property type="match status" value="1"/>
</dbReference>
<evidence type="ECO:0000256" key="2">
    <source>
        <dbReference type="ARBA" id="ARBA00022801"/>
    </source>
</evidence>
<feature type="compositionally biased region" description="Polar residues" evidence="3">
    <location>
        <begin position="1"/>
        <end position="11"/>
    </location>
</feature>
<dbReference type="EMBL" id="JAMPKX010000019">
    <property type="protein sequence ID" value="MEP0950075.1"/>
    <property type="molecule type" value="Genomic_DNA"/>
</dbReference>
<dbReference type="PANTHER" id="PTHR43037:SF5">
    <property type="entry name" value="FERULOYL ESTERASE"/>
    <property type="match status" value="1"/>
</dbReference>
<keyword evidence="6" id="KW-1185">Reference proteome</keyword>
<proteinExistence type="predicted"/>
<dbReference type="InterPro" id="IPR003140">
    <property type="entry name" value="PLipase/COase/thioEstase"/>
</dbReference>
<dbReference type="Gene3D" id="3.40.50.1820">
    <property type="entry name" value="alpha/beta hydrolase"/>
    <property type="match status" value="1"/>
</dbReference>
<sequence>MRNLQQCQGGQLLSRPGVPTETGASSGLHPLRLEPEGDGLIYVPKSYQPAKPAPLVLMLHGAGGDAEGALRPLAGLANTYGLLLLAVESRDRTWDVIVSRYGPDIVVIDRALEQTFRRYAVDAEKVAIAGFSDGASYALSVGVTNGDLFTHIIAFSPGFMAPVTQRGEPQIFVSHGTADPVLPINHRCSRRIVPQLQQTGYDTRYREFEGGHTVPADVSREAMTWLTTSV</sequence>
<evidence type="ECO:0000313" key="5">
    <source>
        <dbReference type="EMBL" id="MEP0950075.1"/>
    </source>
</evidence>
<organism evidence="5 6">
    <name type="scientific">Leptolyngbya subtilissima DQ-A4</name>
    <dbReference type="NCBI Taxonomy" id="2933933"/>
    <lineage>
        <taxon>Bacteria</taxon>
        <taxon>Bacillati</taxon>
        <taxon>Cyanobacteriota</taxon>
        <taxon>Cyanophyceae</taxon>
        <taxon>Leptolyngbyales</taxon>
        <taxon>Leptolyngbyaceae</taxon>
        <taxon>Leptolyngbya group</taxon>
        <taxon>Leptolyngbya</taxon>
    </lineage>
</organism>
<protein>
    <recommendedName>
        <fullName evidence="4">Phospholipase/carboxylesterase/thioesterase domain-containing protein</fullName>
    </recommendedName>
</protein>
<reference evidence="5 6" key="1">
    <citation type="submission" date="2022-04" db="EMBL/GenBank/DDBJ databases">
        <title>Positive selection, recombination, and allopatry shape intraspecific diversity of widespread and dominant cyanobacteria.</title>
        <authorList>
            <person name="Wei J."/>
            <person name="Shu W."/>
            <person name="Hu C."/>
        </authorList>
    </citation>
    <scope>NUCLEOTIDE SEQUENCE [LARGE SCALE GENOMIC DNA]</scope>
    <source>
        <strain evidence="5 6">DQ-A4</strain>
    </source>
</reference>
<dbReference type="InterPro" id="IPR029058">
    <property type="entry name" value="AB_hydrolase_fold"/>
</dbReference>
<feature type="region of interest" description="Disordered" evidence="3">
    <location>
        <begin position="1"/>
        <end position="31"/>
    </location>
</feature>
<dbReference type="Pfam" id="PF02230">
    <property type="entry name" value="Abhydrolase_2"/>
    <property type="match status" value="1"/>
</dbReference>
<keyword evidence="2" id="KW-0378">Hydrolase</keyword>
<dbReference type="InterPro" id="IPR050955">
    <property type="entry name" value="Plant_Biomass_Hydrol_Est"/>
</dbReference>
<gene>
    <name evidence="5" type="ORF">NC992_24595</name>
</gene>
<dbReference type="Proteomes" id="UP001482513">
    <property type="component" value="Unassembled WGS sequence"/>
</dbReference>
<comment type="caution">
    <text evidence="5">The sequence shown here is derived from an EMBL/GenBank/DDBJ whole genome shotgun (WGS) entry which is preliminary data.</text>
</comment>
<feature type="domain" description="Phospholipase/carboxylesterase/thioesterase" evidence="4">
    <location>
        <begin position="108"/>
        <end position="218"/>
    </location>
</feature>
<evidence type="ECO:0000256" key="1">
    <source>
        <dbReference type="ARBA" id="ARBA00022729"/>
    </source>
</evidence>
<evidence type="ECO:0000259" key="4">
    <source>
        <dbReference type="Pfam" id="PF02230"/>
    </source>
</evidence>